<sequence>MRLPTHQPSSPCQAVIPKCQQLRGSFKRCGAKLLRDWARANHFVREASREALAFADQFEPAVEGICRDCKSPMMWRCSIPNFFKPLVDHVFTRGLSRLMSLCILPGIRCSA</sequence>
<protein>
    <submittedName>
        <fullName evidence="1">Uncharacterized protein</fullName>
    </submittedName>
</protein>
<reference evidence="1" key="1">
    <citation type="submission" date="2021-02" db="EMBL/GenBank/DDBJ databases">
        <authorList>
            <person name="Dougan E. K."/>
            <person name="Rhodes N."/>
            <person name="Thang M."/>
            <person name="Chan C."/>
        </authorList>
    </citation>
    <scope>NUCLEOTIDE SEQUENCE</scope>
</reference>
<name>A0A813IPK1_POLGL</name>
<comment type="caution">
    <text evidence="1">The sequence shown here is derived from an EMBL/GenBank/DDBJ whole genome shotgun (WGS) entry which is preliminary data.</text>
</comment>
<dbReference type="Proteomes" id="UP000626109">
    <property type="component" value="Unassembled WGS sequence"/>
</dbReference>
<evidence type="ECO:0000313" key="2">
    <source>
        <dbReference type="Proteomes" id="UP000626109"/>
    </source>
</evidence>
<accession>A0A813IPK1</accession>
<evidence type="ECO:0000313" key="1">
    <source>
        <dbReference type="EMBL" id="CAE8655197.1"/>
    </source>
</evidence>
<gene>
    <name evidence="1" type="ORF">PGLA2088_LOCUS11476</name>
</gene>
<dbReference type="AlphaFoldDB" id="A0A813IPK1"/>
<organism evidence="1 2">
    <name type="scientific">Polarella glacialis</name>
    <name type="common">Dinoflagellate</name>
    <dbReference type="NCBI Taxonomy" id="89957"/>
    <lineage>
        <taxon>Eukaryota</taxon>
        <taxon>Sar</taxon>
        <taxon>Alveolata</taxon>
        <taxon>Dinophyceae</taxon>
        <taxon>Suessiales</taxon>
        <taxon>Suessiaceae</taxon>
        <taxon>Polarella</taxon>
    </lineage>
</organism>
<dbReference type="EMBL" id="CAJNNW010013254">
    <property type="protein sequence ID" value="CAE8655197.1"/>
    <property type="molecule type" value="Genomic_DNA"/>
</dbReference>
<proteinExistence type="predicted"/>